<protein>
    <submittedName>
        <fullName evidence="3">5'-3'-deoxyribonucleotidase</fullName>
    </submittedName>
</protein>
<dbReference type="PANTHER" id="PTHR16504">
    <property type="entry name" value="5'(3')-DEOXYRIBONUCLEOTIDASE"/>
    <property type="match status" value="1"/>
</dbReference>
<proteinExistence type="inferred from homology"/>
<evidence type="ECO:0000256" key="1">
    <source>
        <dbReference type="ARBA" id="ARBA00009589"/>
    </source>
</evidence>
<dbReference type="SFLD" id="SFLDS00003">
    <property type="entry name" value="Haloacid_Dehalogenase"/>
    <property type="match status" value="1"/>
</dbReference>
<reference evidence="3 4" key="1">
    <citation type="submission" date="2017-09" db="EMBL/GenBank/DDBJ databases">
        <title>Depth-based differentiation of microbial function through sediment-hosted aquifers and enrichment of novel symbionts in the deep terrestrial subsurface.</title>
        <authorList>
            <person name="Probst A.J."/>
            <person name="Ladd B."/>
            <person name="Jarett J.K."/>
            <person name="Geller-Mcgrath D.E."/>
            <person name="Sieber C.M."/>
            <person name="Emerson J.B."/>
            <person name="Anantharaman K."/>
            <person name="Thomas B.C."/>
            <person name="Malmstrom R."/>
            <person name="Stieglmeier M."/>
            <person name="Klingl A."/>
            <person name="Woyke T."/>
            <person name="Ryan C.M."/>
            <person name="Banfield J.F."/>
        </authorList>
    </citation>
    <scope>NUCLEOTIDE SEQUENCE [LARGE SCALE GENOMIC DNA]</scope>
    <source>
        <strain evidence="3">CG10_big_fil_rev_8_21_14_0_10_51_16</strain>
    </source>
</reference>
<dbReference type="Gene3D" id="3.40.50.1000">
    <property type="entry name" value="HAD superfamily/HAD-like"/>
    <property type="match status" value="1"/>
</dbReference>
<dbReference type="InterPro" id="IPR010708">
    <property type="entry name" value="5'(3')-deoxyribonucleotidase"/>
</dbReference>
<sequence length="187" mass="21584">MLLLVDMDGVLADFTQGVLDLMVVHHPEIAPLPYEAHTKFEVQDNYPEDLRASIRHLCEQPGFFKALKPMVGAIEGMRWLVAAGHDVRICTAPLKQWQHCVAEKYAWVAEHLGEEFVRKMILTRDKSLVSGAILIDDRPNPAEHGAQEPPWLHFLYDQPYNRHVNARRVTWESMMREGMFPTIDMRK</sequence>
<comment type="similarity">
    <text evidence="1">Belongs to the 5'(3')-deoxyribonucleotidase family.</text>
</comment>
<dbReference type="Gene3D" id="1.10.40.40">
    <property type="entry name" value="Deoxyribonucleotidase, domain 2"/>
    <property type="match status" value="1"/>
</dbReference>
<dbReference type="SFLD" id="SFLDG01126">
    <property type="entry name" value="C1.2:_Nucleotidase_Like"/>
    <property type="match status" value="1"/>
</dbReference>
<dbReference type="Pfam" id="PF06941">
    <property type="entry name" value="NT5C"/>
    <property type="match status" value="1"/>
</dbReference>
<dbReference type="Proteomes" id="UP000228767">
    <property type="component" value="Unassembled WGS sequence"/>
</dbReference>
<name>A0A2H0RFF3_9BACT</name>
<gene>
    <name evidence="3" type="ORF">COV10_00345</name>
</gene>
<dbReference type="PANTHER" id="PTHR16504:SF4">
    <property type="entry name" value="5'(3')-DEOXYRIBONUCLEOTIDASE"/>
    <property type="match status" value="1"/>
</dbReference>
<dbReference type="GO" id="GO:0008253">
    <property type="term" value="F:5'-nucleotidase activity"/>
    <property type="evidence" value="ECO:0007669"/>
    <property type="project" value="InterPro"/>
</dbReference>
<dbReference type="EMBL" id="PCYI01000002">
    <property type="protein sequence ID" value="PIR45233.1"/>
    <property type="molecule type" value="Genomic_DNA"/>
</dbReference>
<dbReference type="InterPro" id="IPR036412">
    <property type="entry name" value="HAD-like_sf"/>
</dbReference>
<feature type="active site" description="Proton donor" evidence="2">
    <location>
        <position position="8"/>
    </location>
</feature>
<feature type="active site" description="Nucleophile" evidence="2">
    <location>
        <position position="6"/>
    </location>
</feature>
<dbReference type="SFLD" id="SFLDG01145">
    <property type="entry name" value="C1.2.1"/>
    <property type="match status" value="1"/>
</dbReference>
<evidence type="ECO:0000313" key="4">
    <source>
        <dbReference type="Proteomes" id="UP000228767"/>
    </source>
</evidence>
<dbReference type="InterPro" id="IPR023214">
    <property type="entry name" value="HAD_sf"/>
</dbReference>
<dbReference type="GO" id="GO:0009223">
    <property type="term" value="P:pyrimidine deoxyribonucleotide catabolic process"/>
    <property type="evidence" value="ECO:0007669"/>
    <property type="project" value="TreeGrafter"/>
</dbReference>
<dbReference type="AlphaFoldDB" id="A0A2H0RFF3"/>
<organism evidence="3 4">
    <name type="scientific">Candidatus Vogelbacteria bacterium CG10_big_fil_rev_8_21_14_0_10_51_16</name>
    <dbReference type="NCBI Taxonomy" id="1975045"/>
    <lineage>
        <taxon>Bacteria</taxon>
        <taxon>Candidatus Vogeliibacteriota</taxon>
    </lineage>
</organism>
<evidence type="ECO:0000256" key="2">
    <source>
        <dbReference type="PIRSR" id="PIRSR610708-1"/>
    </source>
</evidence>
<accession>A0A2H0RFF3</accession>
<comment type="caution">
    <text evidence="3">The sequence shown here is derived from an EMBL/GenBank/DDBJ whole genome shotgun (WGS) entry which is preliminary data.</text>
</comment>
<dbReference type="SUPFAM" id="SSF56784">
    <property type="entry name" value="HAD-like"/>
    <property type="match status" value="1"/>
</dbReference>
<evidence type="ECO:0000313" key="3">
    <source>
        <dbReference type="EMBL" id="PIR45233.1"/>
    </source>
</evidence>